<organism evidence="2 3">
    <name type="scientific">Humicola insolens</name>
    <name type="common">Soft-rot fungus</name>
    <dbReference type="NCBI Taxonomy" id="85995"/>
    <lineage>
        <taxon>Eukaryota</taxon>
        <taxon>Fungi</taxon>
        <taxon>Dikarya</taxon>
        <taxon>Ascomycota</taxon>
        <taxon>Pezizomycotina</taxon>
        <taxon>Sordariomycetes</taxon>
        <taxon>Sordariomycetidae</taxon>
        <taxon>Sordariales</taxon>
        <taxon>Chaetomiaceae</taxon>
        <taxon>Mycothermus</taxon>
    </lineage>
</organism>
<proteinExistence type="predicted"/>
<keyword evidence="1" id="KW-1133">Transmembrane helix</keyword>
<reference evidence="2 3" key="1">
    <citation type="journal article" date="2024" name="Commun. Biol.">
        <title>Comparative genomic analysis of thermophilic fungi reveals convergent evolutionary adaptations and gene losses.</title>
        <authorList>
            <person name="Steindorff A.S."/>
            <person name="Aguilar-Pontes M.V."/>
            <person name="Robinson A.J."/>
            <person name="Andreopoulos B."/>
            <person name="LaButti K."/>
            <person name="Kuo A."/>
            <person name="Mondo S."/>
            <person name="Riley R."/>
            <person name="Otillar R."/>
            <person name="Haridas S."/>
            <person name="Lipzen A."/>
            <person name="Grimwood J."/>
            <person name="Schmutz J."/>
            <person name="Clum A."/>
            <person name="Reid I.D."/>
            <person name="Moisan M.C."/>
            <person name="Butler G."/>
            <person name="Nguyen T.T.M."/>
            <person name="Dewar K."/>
            <person name="Conant G."/>
            <person name="Drula E."/>
            <person name="Henrissat B."/>
            <person name="Hansel C."/>
            <person name="Singer S."/>
            <person name="Hutchinson M.I."/>
            <person name="de Vries R.P."/>
            <person name="Natvig D.O."/>
            <person name="Powell A.J."/>
            <person name="Tsang A."/>
            <person name="Grigoriev I.V."/>
        </authorList>
    </citation>
    <scope>NUCLEOTIDE SEQUENCE [LARGE SCALE GENOMIC DNA]</scope>
    <source>
        <strain evidence="2 3">CBS 620.91</strain>
    </source>
</reference>
<keyword evidence="1" id="KW-0812">Transmembrane</keyword>
<dbReference type="SUPFAM" id="SSF48264">
    <property type="entry name" value="Cytochrome P450"/>
    <property type="match status" value="1"/>
</dbReference>
<dbReference type="InterPro" id="IPR036396">
    <property type="entry name" value="Cyt_P450_sf"/>
</dbReference>
<sequence>MAIHDIPRLLGLNSTAQNPMAVPIAMAIAGFLAWLIVSSLSPRVDPREPPLIQPRIPFISHILGLIRHKAGYHNILFRATRQPIATLPMMTGKMYAVWDPTLVAACLRNKALSTVPGILATAPAMTGISNAAREALRGPQGPELTERLVVHEMPKMLQGEDLHKLQEDWLGRLAEEVTAIAGPDSTSVTSIPNTYLWMRSVFTKVTTDALYGEEHNPFAAGTASQPGTLKSHLQQEDSEPALAFWVLESTLLTLTLGLPSFFTRTAHRARETLVAALKPYYLAEHDRGPDASGFVRRRAALMRDFPGFSTEDVA</sequence>
<evidence type="ECO:0008006" key="4">
    <source>
        <dbReference type="Google" id="ProtNLM"/>
    </source>
</evidence>
<evidence type="ECO:0000313" key="3">
    <source>
        <dbReference type="Proteomes" id="UP001583172"/>
    </source>
</evidence>
<feature type="transmembrane region" description="Helical" evidence="1">
    <location>
        <begin position="20"/>
        <end position="37"/>
    </location>
</feature>
<evidence type="ECO:0000256" key="1">
    <source>
        <dbReference type="SAM" id="Phobius"/>
    </source>
</evidence>
<dbReference type="PANTHER" id="PTHR47582">
    <property type="entry name" value="P450, PUTATIVE (EUROFUNG)-RELATED"/>
    <property type="match status" value="1"/>
</dbReference>
<dbReference type="Proteomes" id="UP001583172">
    <property type="component" value="Unassembled WGS sequence"/>
</dbReference>
<dbReference type="EMBL" id="JAZGSY010000401">
    <property type="protein sequence ID" value="KAL1836514.1"/>
    <property type="molecule type" value="Genomic_DNA"/>
</dbReference>
<keyword evidence="3" id="KW-1185">Reference proteome</keyword>
<protein>
    <recommendedName>
        <fullName evidence="4">Cytochrome P450</fullName>
    </recommendedName>
</protein>
<name>A0ABR3V446_HUMIN</name>
<evidence type="ECO:0000313" key="2">
    <source>
        <dbReference type="EMBL" id="KAL1836514.1"/>
    </source>
</evidence>
<keyword evidence="1" id="KW-0472">Membrane</keyword>
<dbReference type="Gene3D" id="1.10.630.10">
    <property type="entry name" value="Cytochrome P450"/>
    <property type="match status" value="1"/>
</dbReference>
<accession>A0ABR3V446</accession>
<gene>
    <name evidence="2" type="ORF">VTJ49DRAFT_5054</name>
</gene>
<dbReference type="PANTHER" id="PTHR47582:SF1">
    <property type="entry name" value="P450, PUTATIVE (EUROFUNG)-RELATED"/>
    <property type="match status" value="1"/>
</dbReference>
<comment type="caution">
    <text evidence="2">The sequence shown here is derived from an EMBL/GenBank/DDBJ whole genome shotgun (WGS) entry which is preliminary data.</text>
</comment>
<dbReference type="InterPro" id="IPR053007">
    <property type="entry name" value="CYP450_monoxygenase_sec-met"/>
</dbReference>